<evidence type="ECO:0000313" key="2">
    <source>
        <dbReference type="Proteomes" id="UP000284706"/>
    </source>
</evidence>
<name>A0A409YUX1_9AGAR</name>
<reference evidence="1 2" key="1">
    <citation type="journal article" date="2018" name="Evol. Lett.">
        <title>Horizontal gene cluster transfer increased hallucinogenic mushroom diversity.</title>
        <authorList>
            <person name="Reynolds H.T."/>
            <person name="Vijayakumar V."/>
            <person name="Gluck-Thaler E."/>
            <person name="Korotkin H.B."/>
            <person name="Matheny P.B."/>
            <person name="Slot J.C."/>
        </authorList>
    </citation>
    <scope>NUCLEOTIDE SEQUENCE [LARGE SCALE GENOMIC DNA]</scope>
    <source>
        <strain evidence="1 2">SRW20</strain>
    </source>
</reference>
<dbReference type="InterPro" id="IPR027443">
    <property type="entry name" value="IPNS-like_sf"/>
</dbReference>
<sequence>DALAWKQSIKDYVAANKDRVKGFPPDNIQVFEIYNSKAQTRARTHRNIIKTHKFLLSLWHTSESSGETKASLAHPLSYFDRLRIRLPGDTKFTLGPHVDGGGLERWEDVGLRGVFGRILQQPGEDGKTWREHDPFDVDRRVGCKCDLYNAPRFSSGEDYTLTTRILHRNACSIFRAFQGWTSLSSTGPGEGTLKVLPMLKLASAYIMLRPFFRPAEDWVPDLESSTFPGSSIGKTQELNELTHPHLRLEKTMVSVPRVEPGDQVYWHCDVVHAVEANHGGKGDSSVLYIPAVPLTVHNANYMRDQCVNFLAGLPPPDFPGGEGESFFVGRGTPDDILSGKEGSRMFGLEGYEVPDGAGKDGEKKFFEQVNQALV</sequence>
<feature type="non-terminal residue" evidence="1">
    <location>
        <position position="1"/>
    </location>
</feature>
<dbReference type="STRING" id="231916.A0A409YUX1"/>
<dbReference type="InParanoid" id="A0A409YUX1"/>
<proteinExistence type="predicted"/>
<keyword evidence="2" id="KW-1185">Reference proteome</keyword>
<gene>
    <name evidence="1" type="ORF">CVT26_003920</name>
</gene>
<dbReference type="InterPro" id="IPR010856">
    <property type="entry name" value="Gig2-like"/>
</dbReference>
<evidence type="ECO:0000313" key="1">
    <source>
        <dbReference type="EMBL" id="PPR06769.1"/>
    </source>
</evidence>
<dbReference type="OrthoDB" id="8249012at2759"/>
<dbReference type="AlphaFoldDB" id="A0A409YUX1"/>
<protein>
    <recommendedName>
        <fullName evidence="3">DUF1479 domain protein</fullName>
    </recommendedName>
</protein>
<organism evidence="1 2">
    <name type="scientific">Gymnopilus dilepis</name>
    <dbReference type="NCBI Taxonomy" id="231916"/>
    <lineage>
        <taxon>Eukaryota</taxon>
        <taxon>Fungi</taxon>
        <taxon>Dikarya</taxon>
        <taxon>Basidiomycota</taxon>
        <taxon>Agaricomycotina</taxon>
        <taxon>Agaricomycetes</taxon>
        <taxon>Agaricomycetidae</taxon>
        <taxon>Agaricales</taxon>
        <taxon>Agaricineae</taxon>
        <taxon>Hymenogastraceae</taxon>
        <taxon>Gymnopilus</taxon>
    </lineage>
</organism>
<dbReference type="Pfam" id="PF07350">
    <property type="entry name" value="Gig2-like"/>
    <property type="match status" value="1"/>
</dbReference>
<evidence type="ECO:0008006" key="3">
    <source>
        <dbReference type="Google" id="ProtNLM"/>
    </source>
</evidence>
<dbReference type="SUPFAM" id="SSF51197">
    <property type="entry name" value="Clavaminate synthase-like"/>
    <property type="match status" value="1"/>
</dbReference>
<accession>A0A409YUX1</accession>
<dbReference type="Proteomes" id="UP000284706">
    <property type="component" value="Unassembled WGS sequence"/>
</dbReference>
<dbReference type="Gene3D" id="2.60.120.330">
    <property type="entry name" value="B-lactam Antibiotic, Isopenicillin N Synthase, Chain"/>
    <property type="match status" value="1"/>
</dbReference>
<dbReference type="PANTHER" id="PTHR30613:SF1">
    <property type="entry name" value="DUF1479 DOMAIN PROTEIN (AFU_ORTHOLOGUE AFUA_5G09280)"/>
    <property type="match status" value="1"/>
</dbReference>
<dbReference type="PANTHER" id="PTHR30613">
    <property type="entry name" value="UNCHARACTERIZED PROTEIN YBIU-RELATED"/>
    <property type="match status" value="1"/>
</dbReference>
<comment type="caution">
    <text evidence="1">The sequence shown here is derived from an EMBL/GenBank/DDBJ whole genome shotgun (WGS) entry which is preliminary data.</text>
</comment>
<dbReference type="EMBL" id="NHYE01000247">
    <property type="protein sequence ID" value="PPR06769.1"/>
    <property type="molecule type" value="Genomic_DNA"/>
</dbReference>